<dbReference type="SMART" id="SM00850">
    <property type="entry name" value="LytTR"/>
    <property type="match status" value="1"/>
</dbReference>
<keyword evidence="1" id="KW-0812">Transmembrane</keyword>
<organism evidence="5 6">
    <name type="scientific">Meinhardsimonia xiamenensis</name>
    <dbReference type="NCBI Taxonomy" id="990712"/>
    <lineage>
        <taxon>Bacteria</taxon>
        <taxon>Pseudomonadati</taxon>
        <taxon>Pseudomonadota</taxon>
        <taxon>Alphaproteobacteria</taxon>
        <taxon>Rhodobacterales</taxon>
        <taxon>Paracoccaceae</taxon>
        <taxon>Meinhardsimonia</taxon>
    </lineage>
</organism>
<evidence type="ECO:0000259" key="4">
    <source>
        <dbReference type="PROSITE" id="PS50930"/>
    </source>
</evidence>
<dbReference type="AlphaFoldDB" id="A0A1G8Y289"/>
<gene>
    <name evidence="5" type="ORF">SAMN05216257_101152</name>
</gene>
<keyword evidence="6" id="KW-1185">Reference proteome</keyword>
<evidence type="ECO:0000259" key="3">
    <source>
        <dbReference type="PROSITE" id="PS50924"/>
    </source>
</evidence>
<feature type="transmembrane region" description="Helical" evidence="1">
    <location>
        <begin position="41"/>
        <end position="66"/>
    </location>
</feature>
<dbReference type="Pfam" id="PF03707">
    <property type="entry name" value="MHYT"/>
    <property type="match status" value="2"/>
</dbReference>
<dbReference type="Pfam" id="PF04397">
    <property type="entry name" value="LytTR"/>
    <property type="match status" value="1"/>
</dbReference>
<dbReference type="PROSITE" id="PS50930">
    <property type="entry name" value="HTH_LYTTR"/>
    <property type="match status" value="1"/>
</dbReference>
<feature type="domain" description="MHYT" evidence="3">
    <location>
        <begin position="6"/>
        <end position="193"/>
    </location>
</feature>
<proteinExistence type="predicted"/>
<feature type="transmembrane region" description="Helical" evidence="1">
    <location>
        <begin position="209"/>
        <end position="230"/>
    </location>
</feature>
<dbReference type="InterPro" id="IPR005330">
    <property type="entry name" value="MHYT_dom"/>
</dbReference>
<keyword evidence="1" id="KW-0472">Membrane</keyword>
<name>A0A1G8Y289_9RHOB</name>
<feature type="transmembrane region" description="Helical" evidence="1">
    <location>
        <begin position="72"/>
        <end position="99"/>
    </location>
</feature>
<feature type="transmembrane region" description="Helical" evidence="1">
    <location>
        <begin position="168"/>
        <end position="189"/>
    </location>
</feature>
<feature type="transmembrane region" description="Helical" evidence="1">
    <location>
        <begin position="6"/>
        <end position="29"/>
    </location>
</feature>
<dbReference type="InterPro" id="IPR007492">
    <property type="entry name" value="LytTR_DNA-bd_dom"/>
</dbReference>
<accession>A0A1G8Y289</accession>
<dbReference type="PIRSF" id="PIRSF036615">
    <property type="entry name" value="MHYT_LytTR"/>
    <property type="match status" value="1"/>
</dbReference>
<dbReference type="GO" id="GO:0003677">
    <property type="term" value="F:DNA binding"/>
    <property type="evidence" value="ECO:0007669"/>
    <property type="project" value="InterPro"/>
</dbReference>
<dbReference type="PANTHER" id="PTHR35152">
    <property type="entry name" value="DOMAIN SIGNALLING PROTEIN, PUTATIVE (AFU_ORTHOLOGUE AFUA_5G11310)-RELATED"/>
    <property type="match status" value="1"/>
</dbReference>
<dbReference type="PROSITE" id="PS50924">
    <property type="entry name" value="MHYT"/>
    <property type="match status" value="1"/>
</dbReference>
<sequence>MLEVSHNGWLVIAAFAVALMAGFTGLSLTKGASALPPARRKLVIVLAAVILGGGIWSMHFVAMLGLQLPILFYYDALVTLISALVAILVVGVALLLLHFRRRTPQLVIAAGVIVGLGIVVMHFIGMEAMRVCRAVYDAWDVALSAAASVALSVAAIGVAYGARTHRNILLGTVCFAAAVVTMHFTAISLTDFVATGEASVSGPALSNEALALGVTLAVFLICGGFVLTGISLMEPGAEPDPTADEPPLPQPKPSAATALPGVPYEREGQTFFAPRERIAAIRAEGHYTILYMDGEQLFCPWSITEAEARLKPSGFLRAHRSYLINPSHVTRFERARDNGLCHFERTPGLGRVPVSRSRLAVVREALGV</sequence>
<dbReference type="EMBL" id="FNFV01000001">
    <property type="protein sequence ID" value="SDJ96797.1"/>
    <property type="molecule type" value="Genomic_DNA"/>
</dbReference>
<dbReference type="OrthoDB" id="9781059at2"/>
<dbReference type="RefSeq" id="WP_092497203.1">
    <property type="nucleotide sequence ID" value="NZ_PVND01000002.1"/>
</dbReference>
<dbReference type="GO" id="GO:0016020">
    <property type="term" value="C:membrane"/>
    <property type="evidence" value="ECO:0007669"/>
    <property type="project" value="UniProtKB-UniRule"/>
</dbReference>
<feature type="transmembrane region" description="Helical" evidence="1">
    <location>
        <begin position="138"/>
        <end position="161"/>
    </location>
</feature>
<evidence type="ECO:0000256" key="1">
    <source>
        <dbReference type="PROSITE-ProRule" id="PRU00244"/>
    </source>
</evidence>
<feature type="transmembrane region" description="Helical" evidence="1">
    <location>
        <begin position="106"/>
        <end position="126"/>
    </location>
</feature>
<evidence type="ECO:0000256" key="2">
    <source>
        <dbReference type="SAM" id="MobiDB-lite"/>
    </source>
</evidence>
<dbReference type="InterPro" id="IPR012073">
    <property type="entry name" value="LytTR_MHYT"/>
</dbReference>
<reference evidence="6" key="1">
    <citation type="submission" date="2016-10" db="EMBL/GenBank/DDBJ databases">
        <authorList>
            <person name="Varghese N."/>
            <person name="Submissions S."/>
        </authorList>
    </citation>
    <scope>NUCLEOTIDE SEQUENCE [LARGE SCALE GENOMIC DNA]</scope>
    <source>
        <strain evidence="6">CGMCC 1.10789</strain>
    </source>
</reference>
<dbReference type="PANTHER" id="PTHR35152:SF1">
    <property type="entry name" value="DOMAIN SIGNALLING PROTEIN, PUTATIVE (AFU_ORTHOLOGUE AFUA_5G11310)-RELATED"/>
    <property type="match status" value="1"/>
</dbReference>
<protein>
    <submittedName>
        <fullName evidence="5">MHYT domain-containing protein, NO-binding membrane sensor</fullName>
    </submittedName>
</protein>
<evidence type="ECO:0000313" key="5">
    <source>
        <dbReference type="EMBL" id="SDJ96797.1"/>
    </source>
</evidence>
<evidence type="ECO:0000313" key="6">
    <source>
        <dbReference type="Proteomes" id="UP000199328"/>
    </source>
</evidence>
<feature type="domain" description="HTH LytTR-type" evidence="4">
    <location>
        <begin position="262"/>
        <end position="368"/>
    </location>
</feature>
<keyword evidence="1" id="KW-1133">Transmembrane helix</keyword>
<feature type="region of interest" description="Disordered" evidence="2">
    <location>
        <begin position="236"/>
        <end position="260"/>
    </location>
</feature>
<dbReference type="Proteomes" id="UP000199328">
    <property type="component" value="Unassembled WGS sequence"/>
</dbReference>
<dbReference type="STRING" id="990712.SAMN05216257_101152"/>
<dbReference type="Gene3D" id="2.40.50.1020">
    <property type="entry name" value="LytTr DNA-binding domain"/>
    <property type="match status" value="1"/>
</dbReference>